<dbReference type="Pfam" id="PF07728">
    <property type="entry name" value="AAA_5"/>
    <property type="match status" value="9"/>
</dbReference>
<dbReference type="GO" id="GO:0016887">
    <property type="term" value="F:ATP hydrolysis activity"/>
    <property type="evidence" value="ECO:0007669"/>
    <property type="project" value="InterPro"/>
</dbReference>
<keyword evidence="9 10" id="KW-0539">Nucleus</keyword>
<dbReference type="SUPFAM" id="SSF53300">
    <property type="entry name" value="vWA-like"/>
    <property type="match status" value="1"/>
</dbReference>
<keyword evidence="8 10" id="KW-0143">Chaperone</keyword>
<evidence type="ECO:0000256" key="9">
    <source>
        <dbReference type="ARBA" id="ARBA00023242"/>
    </source>
</evidence>
<feature type="compositionally biased region" description="Acidic residues" evidence="11">
    <location>
        <begin position="4179"/>
        <end position="4195"/>
    </location>
</feature>
<dbReference type="InterPro" id="IPR027417">
    <property type="entry name" value="P-loop_NTPase"/>
</dbReference>
<feature type="compositionally biased region" description="Acidic residues" evidence="11">
    <location>
        <begin position="4270"/>
        <end position="4314"/>
    </location>
</feature>
<evidence type="ECO:0000256" key="3">
    <source>
        <dbReference type="ARBA" id="ARBA00007188"/>
    </source>
</evidence>
<feature type="compositionally biased region" description="Polar residues" evidence="11">
    <location>
        <begin position="4337"/>
        <end position="4347"/>
    </location>
</feature>
<dbReference type="OrthoDB" id="5186at2759"/>
<dbReference type="SUPFAM" id="SSF52540">
    <property type="entry name" value="P-loop containing nucleoside triphosphate hydrolases"/>
    <property type="match status" value="6"/>
</dbReference>
<feature type="compositionally biased region" description="Acidic residues" evidence="11">
    <location>
        <begin position="4100"/>
        <end position="4127"/>
    </location>
</feature>
<feature type="compositionally biased region" description="Acidic residues" evidence="11">
    <location>
        <begin position="4234"/>
        <end position="4262"/>
    </location>
</feature>
<dbReference type="CDD" id="cd00009">
    <property type="entry name" value="AAA"/>
    <property type="match status" value="2"/>
</dbReference>
<evidence type="ECO:0000256" key="11">
    <source>
        <dbReference type="SAM" id="MobiDB-lite"/>
    </source>
</evidence>
<evidence type="ECO:0000256" key="5">
    <source>
        <dbReference type="ARBA" id="ARBA00022553"/>
    </source>
</evidence>
<dbReference type="GO" id="GO:0000027">
    <property type="term" value="P:ribosomal large subunit assembly"/>
    <property type="evidence" value="ECO:0007669"/>
    <property type="project" value="InterPro"/>
</dbReference>
<dbReference type="InterPro" id="IPR048617">
    <property type="entry name" value="MDN1_AAA_lid_4"/>
</dbReference>
<evidence type="ECO:0000256" key="2">
    <source>
        <dbReference type="ARBA" id="ARBA00004642"/>
    </source>
</evidence>
<dbReference type="InterPro" id="IPR040848">
    <property type="entry name" value="AAA_lid_7"/>
</dbReference>
<keyword evidence="5" id="KW-0597">Phosphoprotein</keyword>
<comment type="function">
    <text evidence="10">Nuclear chaperone required for maturation and nuclear export of pre-60S ribosome subunits.</text>
</comment>
<feature type="compositionally biased region" description="Low complexity" evidence="11">
    <location>
        <begin position="4165"/>
        <end position="4178"/>
    </location>
</feature>
<dbReference type="PROSITE" id="PS50234">
    <property type="entry name" value="VWFA"/>
    <property type="match status" value="1"/>
</dbReference>
<organism evidence="13 14">
    <name type="scientific">Trichodelitschia bisporula</name>
    <dbReference type="NCBI Taxonomy" id="703511"/>
    <lineage>
        <taxon>Eukaryota</taxon>
        <taxon>Fungi</taxon>
        <taxon>Dikarya</taxon>
        <taxon>Ascomycota</taxon>
        <taxon>Pezizomycotina</taxon>
        <taxon>Dothideomycetes</taxon>
        <taxon>Dothideomycetes incertae sedis</taxon>
        <taxon>Phaeotrichales</taxon>
        <taxon>Phaeotrichaceae</taxon>
        <taxon>Trichodelitschia</taxon>
    </lineage>
</organism>
<feature type="compositionally biased region" description="Basic and acidic residues" evidence="11">
    <location>
        <begin position="4136"/>
        <end position="4160"/>
    </location>
</feature>
<feature type="region of interest" description="Disordered" evidence="11">
    <location>
        <begin position="4025"/>
        <end position="4539"/>
    </location>
</feature>
<dbReference type="PANTHER" id="PTHR48103:SF2">
    <property type="entry name" value="MIDASIN"/>
    <property type="match status" value="1"/>
</dbReference>
<dbReference type="Gene3D" id="3.40.50.300">
    <property type="entry name" value="P-loop containing nucleotide triphosphate hydrolases"/>
    <property type="match status" value="6"/>
</dbReference>
<comment type="similarity">
    <text evidence="3 10">Belongs to the midasin family.</text>
</comment>
<feature type="compositionally biased region" description="Acidic residues" evidence="11">
    <location>
        <begin position="4062"/>
        <end position="4074"/>
    </location>
</feature>
<sequence>MECSHDLSLLLSCVPDLPVELVEIIRHGSNEAFLTALSTATLLPQYTDLLFPYLKPIFPEICSRWMSNPNGAQVLAAFGRIIPFAPYLAEYAERYFEVTLNDAIDLTNISDVGPSEERLLGLFRMLACESQSFARRLDLGRIYENLQHKSGSVQYLSIRIICILLGAADCAMEEMVYKYLGNTEITGARDGMVIDYRFLSLWEEERFKAMTKKLRSVDEMRQTEIELLCRRVLRPVDLSPLSVDVFGVLMPRLVDTPSETHRVDSLVPTHTAVENVRNLAQNLLKSDALLLTGLAGAGKTAIITYLAKQLNKLDSMVTLHLNQQSDAKLLVGIYTSGTTPGTFVWRPGALTTAVREGRWVFIEDLDRAPNEVMSTLLPLIERGELLIPGRGEVLKAARGFKIIATMRTTSNLRGQEQLVRAHNIGTRFWQRVSVAMLPDEELGHIVRETYPVLKAHAPQVIRVYSQIQALLKGSGFSAEVKTGAARALTPRDLFKWCGRMASFLSNAKDFTDGDVDDMFLEAIDCFAGHLPVGRALEIIASCIAQELRIDPMRRDHLLQNREVSFQPSKDGSGSIVVGRVRLQRKGGSRPKRQERAPFARNHHTLQLLEKLAVGVKQQEPLLLVGETGIGKTTCIQHLAERLGRKMVAFNLSQQSESSDLLGGFKPVNVRSLIMPLKDEFDDLFRATFSNKDNRQFSDMLGKCLARAQWKRVCKLWASAIAEVERKFRSSTPSSPRASESHHPRKRQKVDSNGETVSSKLSPELHQRWEKFSADIKRIEAQLMSKSDALAFTFIEGNIVKAVRNGDWVLLDEINLATPDTLEALVDLLGGSLGDAPSILLTESGKIERVVAHPDFRLFAAMNPATDVAKRDLPPGIRSRFTEIYVDSPDRDPRSLQSIVESYLDKNSLDRVLVSDVTELYMQIQKMAASNVLADGAGQKPHFSLRTLTRTLVYARDVVSLGGPTAKDRFYRRALFEGFSMSFLTLLDNASEKLLAPVIKKHLFGKHPNIEADLRKLLPKPNDGNEYVQEHHYWIRKGEFVPEDQPYYIITPFVQRNLDNLIRAASTRRYPILIQGPTSSGKTSMIEYLAKRSGNKFVRINNHEHTDLQEYLGAYVSDSDGKLRFQEGILVEALRKGYWIVLDELNLAPSDILEALNRLLDDNRELFIPETQETVRPHDNFMLFATQNPAGLYGGRKHLSRAFRNRFLELHFDDIPVDELCEILHQRTQIPNSWSRRIVDVYKELSSMRQESRLFEQKSFATLRDLFRWALRKADTIDQLAVNGYMLLAERVRKPEEVEKVRKIIEQVMSRNGPRVTIGQDLIYSSATCPEMNMYESHGNSAGVIWTKSMRRLFVLVAHALRNNEPVLLVGETGCGKTTVCQMLADAFGKELMVVNAHQNTETGDLIGSQRPIRNRAAIELQLREQLISVLTSLGGQDLEGQDNKALLQAYIGIKPKAAVSIPSNVRQTIKTLRNKAAALFEWTDGSLVHAMKTGQYFLLDEISLADDSVLERLNSVLEPGRTLLLAEKGPIDSAITAGEGFQFLATMNPGGDYGKRELSPALRNRFTEIWVPSLYDIEDITQIVRGKLQGPTVEYTDAMVAFASWFSHTYNTSAASAISIRDALAWVAFVNRFASIDPALAVLHGAAMVYIDTLGANPAAMLSISSSSILGERQNCVAKLSELLAVDVAVQYFAPVDLRITEAEFEIGPFSLPREDAMDENIEFTFEPPTTRGNAMRVFRALQLNKPILIEGNPGVGKTTLVSAISKALGKRLVRINLSDQTDLMDLFGSDVPVEGAAAGTFTWRDAPFLSAMKNGDWVLLDEMNLASQSVLEGLNACLDHRAEAYVAELDQTFKRHPDFRLFAAQNPHHQGGGRKGLPASFVNRFTVVYADVFRPEDMMIICKSIFPSVPEDQLATLIKFVAQIDTDTVYSRKFGAQGSPWEFNLRDTIRWLQLATSSKGLVKAATPYDLCDIIFRQRFRSTSDKIAVDALFDDHFESKARPRNFFHNLTTRHSQVGVGLLNRGQLTTQSRPLCPFLTTAHLPVLEALSLCVQQNWPVILVGSSGSGKTTVIEHAAAVVGAETISFPMNADIDAMDLVGGYEQADPLRQKFHIVSEVRSFAHEQIIIAAKSAVHEHIGALIVLETVASQGSSKADLAGILASLQKLVSHSESRRVLELSRAVAALEALPDQIEKAQFEWVDGLLVQALERGNWLILDNANLCSSSVLDRLNSLLEPNGELSLTEHPLDNGDARIVRPHPNFRIFLTMDPRNGELSRAMRNRAIELYLPPLPENDVAVGQGRFCFGLESSMYRFRNFAKCEAVARSNLKVVDVAIDHLGHLDQHIEKSFQNQVAQGLLTTEEEIKSNIVSKIQLMIPVKHSLDSGMGEGYYTLETMHPLNNDVVFRYCANPLHSKLAEEIEDRIHVSAMAKRYEQAARLADTKPVQQMTPFDYSAASTRLPAHKRDSSRDVAQFLRESLDLMSRFFQLTSELNRDSETIRINRAFIRFWTDLFDLVQAPKLEEAVFQMYLRLGSSAISRLTGNLDVDRVFLKQLANMLRVFIRMTNFTTGHSMERLWETFRPVTAPTLDRVHTLLRLEALADQFDALASPARVPLEELSRIRGAFAQALVAVKQQDVDAAGLLEMLKSTIGEFRTDDEKEVVEVVVPFFQAEFEAISQCFDLCSLTDLERGKPALLQYVEIMAQRSTKVKTLEGIDEIKKRILMALDCYVGSDGVEVPRALDQNVLTFVARKMARLDSVPLGRLDLLKSEVDVLGQVLSTGASTICEDQTLYLHAVLRRLMDVVLNAHQDILQQVPGYEKPNLIALNHLLSQPQPISNEISEILDPLRALNVAASYLQATPGSNPQDLATAAEAWIRFSLACIALYVPDRPFDPALRYKVLREWFLKDKNQIMTDLDALERFDLEFQGQKHTLRSAIVQDRLAEIGEEPAELMIARPPPAQLSQLQGEFNNVLRVAKAVDQAMSEGVGAVASCNEGKNIASVLKRLRNAHRAYDDLVLPLIGLLQALNVGLGLAKRATKAEHGAEHGKDGRNTLQGLLTLREEEPDLLRTSEEFDSLVTSLRRVALLANVEKVQEPKRRAINEAHELFDTVYNNWKRDMTEEQKKHRDQHSLYTYQGSHEGDEAQAEKEYDELFPDYDKQAEDDEKPQSKGPKLLDAGNEIAELHGQIFCGGASPHDLVKSVLLAGFSKKEPEADYAPLLPALYLAFQRTKGVLDSTENDTPTYNFYVSPNTVEAKRLAAFVHRLQARFRELQRAWPEHATLHEVLTLGDKILEFAHTEPVAKFLAKAEKLHEAVDRWEKVASKEFSATVLYSELTALLVSWRRLELGTWMRLFDLETEKCVADARNWWFVAYENVIAAPLSLVQQGESVDRHVKELLKTLEAFFATTSLGQYSARLHLIRVFERRLAAQEDVVPALASLRDGLRNFLSYYARFEGTVSEDLAKGRLALEKKVKEIILLASWKDTNIEALKQSAKVSHRKLFKVVRKFRTLLGRSVQGIVQLGPVDKTVAGIPDLAILPSRVEVDQKAVSICQTHISDWDATPSRFKNVAVTASLMFKLSQPPQDTADGSAYITAFLSDLDETTKALQEETPAFLTEENQPMVKHLKTRKRTLFADTLKTLRLMGLQYNLSSHVLLAQNSVASVFATLPALSASGEIPAIECAEFFFHKVLSLMADVREVQREHSPDLTPAEIARSVGYLEDLLHRQVTQRATIAGALNDFAQLNSAVEKARNLWATKYAFVQDSADLDLVPVLRTIQWLIPLTSVMAHVVSAHSELGKQDTSAVSAALTRCSSELASLVQRAERLPHLPENITSTVHTALLADAQVALKSLAQHVSSWTLTYPALAPLLRQLLPWIQMPYVERKERALAAVTLGAVRQAVFACVDQTLGAVQDLSKVWADMPTSSDEVSWYTREEAGYVGAVAAVRAGTVARGLEQMLSSMGGLSGEELGVAAALIGVVAPIVEQFRETFLAVLSRFAGFHLATCRIAWRLCAAFVEIGKRGFCTPPEKSGGKNEGEEKLEGGTGLGEGEGAEDISKDIKDDEDLDELAEQEDEGGKKDIEEEKDAVDMGDSEMKGETGDVEEEEGEEGQSGDEKEEDEMEDETGSVDDLGPSAVDERLWDEGGEADKEKEGDQSKGEKEDDQAAAQLQKEQQQAQEAEQDDLEAEEAPPDEPEAVGQQETEKMDPHVDEEEALDLPDDMNLDGGDADKSDGELDDLDLEDDEQPQQEMETDELMPDQPEVDETRDGDETAAEDAEDTNEGVEDPDADQPEDTDGEDSDGEEDDNPLALEDDATIAAEDAAPSEPRGTGADAADSAQDTKAANTSAPEDAGTEDPQDPSSAEAGRDGAQGESGTENAVGQAEDAPSCPPDEAQFRKLGDALEKWYQKQKAIQAAREDDGEKGEEKERDVDMQDADFEHLRDEQSKSEAQALGAASEDQARALEQDNAVAGNENELQQGFAEDENEQPEELEQDDVSMPDADASAADPEAPGPQSASGPPTSFIGPPTSAPRPAADSEADLADAANDEHLSTDLSTIHLTPDSPPTPAHALWQHHESRTRALSTTLTEQLRLILAPTLASKLRGDFRTGKRLNVKRIIPYIASGYKRDKIWLRRDAPNRRAYQIMLALDDSRSMAGGATPGVNGSTGTNGATVVSGQETGATLALDTLALVARALSTLESGALSIVNFGETVRTVHPFAQPFSDAAGAAAFGSFSFSQERTDVRALLRVALEEFRSARTMGAAGAGDGVWQILLVVSDGVCEGHEEVGRLVREAWAEGIMVVFVVVDAEAMASGAGDGKSGGGIMELQRVEFVEEGGEVRVVRGRYMDTFPFRWWVVVRDVRELPGVLAGALRQWFAEVVEAGA</sequence>
<dbReference type="SMART" id="SM00327">
    <property type="entry name" value="VWA"/>
    <property type="match status" value="1"/>
</dbReference>
<dbReference type="InterPro" id="IPR003593">
    <property type="entry name" value="AAA+_ATPase"/>
</dbReference>
<keyword evidence="6 10" id="KW-0547">Nucleotide-binding</keyword>
<feature type="compositionally biased region" description="Acidic residues" evidence="11">
    <location>
        <begin position="4481"/>
        <end position="4497"/>
    </location>
</feature>
<feature type="compositionally biased region" description="Acidic residues" evidence="11">
    <location>
        <begin position="4083"/>
        <end position="4092"/>
    </location>
</feature>
<dbReference type="InterPro" id="IPR011704">
    <property type="entry name" value="ATPase_dyneun-rel_AAA"/>
</dbReference>
<evidence type="ECO:0000259" key="12">
    <source>
        <dbReference type="PROSITE" id="PS50234"/>
    </source>
</evidence>
<dbReference type="Pfam" id="PF17867">
    <property type="entry name" value="AAA_lid_7"/>
    <property type="match status" value="3"/>
</dbReference>
<comment type="subcellular location">
    <subcellularLocation>
        <location evidence="1">Nucleus</location>
        <location evidence="1">Nucleolus</location>
    </subcellularLocation>
    <subcellularLocation>
        <location evidence="2">Nucleus</location>
        <location evidence="2">Nucleoplasm</location>
    </subcellularLocation>
</comment>
<evidence type="ECO:0000256" key="4">
    <source>
        <dbReference type="ARBA" id="ARBA00017143"/>
    </source>
</evidence>
<dbReference type="GO" id="GO:0000055">
    <property type="term" value="P:ribosomal large subunit export from nucleus"/>
    <property type="evidence" value="ECO:0007669"/>
    <property type="project" value="TreeGrafter"/>
</dbReference>
<evidence type="ECO:0000313" key="13">
    <source>
        <dbReference type="EMBL" id="KAF2400820.1"/>
    </source>
</evidence>
<evidence type="ECO:0000256" key="7">
    <source>
        <dbReference type="ARBA" id="ARBA00022840"/>
    </source>
</evidence>
<feature type="compositionally biased region" description="Acidic residues" evidence="11">
    <location>
        <begin position="4209"/>
        <end position="4222"/>
    </location>
</feature>
<dbReference type="PIRSF" id="PIRSF010340">
    <property type="entry name" value="Midasin"/>
    <property type="match status" value="1"/>
</dbReference>
<feature type="compositionally biased region" description="Low complexity" evidence="11">
    <location>
        <begin position="4498"/>
        <end position="4513"/>
    </location>
</feature>
<feature type="compositionally biased region" description="Polar residues" evidence="11">
    <location>
        <begin position="750"/>
        <end position="759"/>
    </location>
</feature>
<reference evidence="13" key="1">
    <citation type="journal article" date="2020" name="Stud. Mycol.">
        <title>101 Dothideomycetes genomes: a test case for predicting lifestyles and emergence of pathogens.</title>
        <authorList>
            <person name="Haridas S."/>
            <person name="Albert R."/>
            <person name="Binder M."/>
            <person name="Bloem J."/>
            <person name="Labutti K."/>
            <person name="Salamov A."/>
            <person name="Andreopoulos B."/>
            <person name="Baker S."/>
            <person name="Barry K."/>
            <person name="Bills G."/>
            <person name="Bluhm B."/>
            <person name="Cannon C."/>
            <person name="Castanera R."/>
            <person name="Culley D."/>
            <person name="Daum C."/>
            <person name="Ezra D."/>
            <person name="Gonzalez J."/>
            <person name="Henrissat B."/>
            <person name="Kuo A."/>
            <person name="Liang C."/>
            <person name="Lipzen A."/>
            <person name="Lutzoni F."/>
            <person name="Magnuson J."/>
            <person name="Mondo S."/>
            <person name="Nolan M."/>
            <person name="Ohm R."/>
            <person name="Pangilinan J."/>
            <person name="Park H.-J."/>
            <person name="Ramirez L."/>
            <person name="Alfaro M."/>
            <person name="Sun H."/>
            <person name="Tritt A."/>
            <person name="Yoshinaga Y."/>
            <person name="Zwiers L.-H."/>
            <person name="Turgeon B."/>
            <person name="Goodwin S."/>
            <person name="Spatafora J."/>
            <person name="Crous P."/>
            <person name="Grigoriev I."/>
        </authorList>
    </citation>
    <scope>NUCLEOTIDE SEQUENCE</scope>
    <source>
        <strain evidence="13">CBS 262.69</strain>
    </source>
</reference>
<dbReference type="GO" id="GO:0005730">
    <property type="term" value="C:nucleolus"/>
    <property type="evidence" value="ECO:0007669"/>
    <property type="project" value="UniProtKB-SubCell"/>
</dbReference>
<accession>A0A6G1HXR6</accession>
<evidence type="ECO:0000256" key="1">
    <source>
        <dbReference type="ARBA" id="ARBA00004604"/>
    </source>
</evidence>
<dbReference type="Pfam" id="PF21108">
    <property type="entry name" value="MDN1_4th"/>
    <property type="match status" value="1"/>
</dbReference>
<dbReference type="FunFam" id="3.40.50.300:FF:000142">
    <property type="entry name" value="Midasin"/>
    <property type="match status" value="1"/>
</dbReference>
<feature type="domain" description="VWFA" evidence="12">
    <location>
        <begin position="4643"/>
        <end position="4872"/>
    </location>
</feature>
<feature type="region of interest" description="Disordered" evidence="11">
    <location>
        <begin position="727"/>
        <end position="759"/>
    </location>
</feature>
<dbReference type="GO" id="GO:0005524">
    <property type="term" value="F:ATP binding"/>
    <property type="evidence" value="ECO:0007669"/>
    <property type="project" value="UniProtKB-KW"/>
</dbReference>
<evidence type="ECO:0000256" key="8">
    <source>
        <dbReference type="ARBA" id="ARBA00023186"/>
    </source>
</evidence>
<proteinExistence type="inferred from homology"/>
<keyword evidence="14" id="KW-1185">Reference proteome</keyword>
<dbReference type="InterPro" id="IPR041190">
    <property type="entry name" value="Midasin_AAA_lid_5"/>
</dbReference>
<feature type="compositionally biased region" description="Basic and acidic residues" evidence="11">
    <location>
        <begin position="4415"/>
        <end position="4446"/>
    </location>
</feature>
<dbReference type="FunFam" id="3.40.50.300:FF:000712">
    <property type="entry name" value="Midasin"/>
    <property type="match status" value="1"/>
</dbReference>
<dbReference type="Gene3D" id="3.40.50.410">
    <property type="entry name" value="von Willebrand factor, type A domain"/>
    <property type="match status" value="1"/>
</dbReference>
<dbReference type="InterPro" id="IPR036465">
    <property type="entry name" value="vWFA_dom_sf"/>
</dbReference>
<dbReference type="PANTHER" id="PTHR48103">
    <property type="entry name" value="MIDASIN-RELATED"/>
    <property type="match status" value="1"/>
</dbReference>
<dbReference type="EMBL" id="ML996694">
    <property type="protein sequence ID" value="KAF2400820.1"/>
    <property type="molecule type" value="Genomic_DNA"/>
</dbReference>
<feature type="compositionally biased region" description="Basic and acidic residues" evidence="11">
    <location>
        <begin position="4031"/>
        <end position="4042"/>
    </location>
</feature>
<evidence type="ECO:0000256" key="10">
    <source>
        <dbReference type="PIRNR" id="PIRNR010340"/>
    </source>
</evidence>
<dbReference type="InterPro" id="IPR012099">
    <property type="entry name" value="Midasin"/>
</dbReference>
<evidence type="ECO:0000256" key="6">
    <source>
        <dbReference type="ARBA" id="ARBA00022741"/>
    </source>
</evidence>
<evidence type="ECO:0000313" key="14">
    <source>
        <dbReference type="Proteomes" id="UP000799640"/>
    </source>
</evidence>
<dbReference type="Proteomes" id="UP000799640">
    <property type="component" value="Unassembled WGS sequence"/>
</dbReference>
<dbReference type="FunFam" id="3.40.50.300:FF:000582">
    <property type="entry name" value="Midasin"/>
    <property type="match status" value="1"/>
</dbReference>
<name>A0A6G1HXR6_9PEZI</name>
<dbReference type="Pfam" id="PF17865">
    <property type="entry name" value="AAA_lid_5"/>
    <property type="match status" value="1"/>
</dbReference>
<dbReference type="FunFam" id="3.40.50.300:FF:001368">
    <property type="entry name" value="Midasin"/>
    <property type="match status" value="1"/>
</dbReference>
<protein>
    <recommendedName>
        <fullName evidence="4 10">Midasin</fullName>
    </recommendedName>
</protein>
<feature type="compositionally biased region" description="Basic and acidic residues" evidence="11">
    <location>
        <begin position="4393"/>
        <end position="4406"/>
    </location>
</feature>
<dbReference type="GO" id="GO:0030687">
    <property type="term" value="C:preribosome, large subunit precursor"/>
    <property type="evidence" value="ECO:0007669"/>
    <property type="project" value="TreeGrafter"/>
</dbReference>
<dbReference type="GO" id="GO:0005654">
    <property type="term" value="C:nucleoplasm"/>
    <property type="evidence" value="ECO:0007669"/>
    <property type="project" value="UniProtKB-SubCell"/>
</dbReference>
<keyword evidence="7 10" id="KW-0067">ATP-binding</keyword>
<gene>
    <name evidence="13" type="ORF">EJ06DRAFT_581871</name>
</gene>
<dbReference type="SMART" id="SM00382">
    <property type="entry name" value="AAA"/>
    <property type="match status" value="6"/>
</dbReference>
<dbReference type="InterPro" id="IPR002035">
    <property type="entry name" value="VWF_A"/>
</dbReference>